<dbReference type="InterPro" id="IPR002475">
    <property type="entry name" value="Bcl2-like"/>
</dbReference>
<dbReference type="OrthoDB" id="6021377at2759"/>
<name>A0A8S9YGB9_9TREM</name>
<reference evidence="4" key="1">
    <citation type="submission" date="2019-07" db="EMBL/GenBank/DDBJ databases">
        <title>Annotation for the trematode Paragonimus miyazaki's.</title>
        <authorList>
            <person name="Choi Y.-J."/>
        </authorList>
    </citation>
    <scope>NUCLEOTIDE SEQUENCE</scope>
    <source>
        <strain evidence="4">Japan</strain>
    </source>
</reference>
<organism evidence="4 5">
    <name type="scientific">Paragonimus skrjabini miyazakii</name>
    <dbReference type="NCBI Taxonomy" id="59628"/>
    <lineage>
        <taxon>Eukaryota</taxon>
        <taxon>Metazoa</taxon>
        <taxon>Spiralia</taxon>
        <taxon>Lophotrochozoa</taxon>
        <taxon>Platyhelminthes</taxon>
        <taxon>Trematoda</taxon>
        <taxon>Digenea</taxon>
        <taxon>Plagiorchiida</taxon>
        <taxon>Troglotremata</taxon>
        <taxon>Troglotrematidae</taxon>
        <taxon>Paragonimus</taxon>
    </lineage>
</organism>
<dbReference type="Pfam" id="PF00452">
    <property type="entry name" value="Bcl-2"/>
    <property type="match status" value="1"/>
</dbReference>
<dbReference type="GO" id="GO:0001836">
    <property type="term" value="P:release of cytochrome c from mitochondria"/>
    <property type="evidence" value="ECO:0007669"/>
    <property type="project" value="TreeGrafter"/>
</dbReference>
<evidence type="ECO:0000256" key="2">
    <source>
        <dbReference type="ARBA" id="ARBA00022703"/>
    </source>
</evidence>
<dbReference type="GO" id="GO:0042981">
    <property type="term" value="P:regulation of apoptotic process"/>
    <property type="evidence" value="ECO:0007669"/>
    <property type="project" value="InterPro"/>
</dbReference>
<dbReference type="InterPro" id="IPR036834">
    <property type="entry name" value="Bcl-2-like_sf"/>
</dbReference>
<protein>
    <recommendedName>
        <fullName evidence="3">Bcl-2 Bcl-2 homology region 1-3 domain-containing protein</fullName>
    </recommendedName>
</protein>
<evidence type="ECO:0000313" key="4">
    <source>
        <dbReference type="EMBL" id="KAF7244777.1"/>
    </source>
</evidence>
<dbReference type="PRINTS" id="PR01862">
    <property type="entry name" value="BCL2FAMILY"/>
</dbReference>
<evidence type="ECO:0000259" key="3">
    <source>
        <dbReference type="Pfam" id="PF00452"/>
    </source>
</evidence>
<dbReference type="SUPFAM" id="SSF56854">
    <property type="entry name" value="Bcl-2 inhibitors of programmed cell death"/>
    <property type="match status" value="1"/>
</dbReference>
<dbReference type="PANTHER" id="PTHR11256:SF50">
    <property type="entry name" value="APOPTOSIS REGULATOR CED-9"/>
    <property type="match status" value="1"/>
</dbReference>
<dbReference type="GO" id="GO:0097192">
    <property type="term" value="P:extrinsic apoptotic signaling pathway in absence of ligand"/>
    <property type="evidence" value="ECO:0007669"/>
    <property type="project" value="TreeGrafter"/>
</dbReference>
<dbReference type="PANTHER" id="PTHR11256">
    <property type="entry name" value="BCL-2 RELATED"/>
    <property type="match status" value="1"/>
</dbReference>
<dbReference type="AlphaFoldDB" id="A0A8S9YGB9"/>
<dbReference type="InterPro" id="IPR026298">
    <property type="entry name" value="Bcl-2_fam"/>
</dbReference>
<keyword evidence="2" id="KW-0053">Apoptosis</keyword>
<evidence type="ECO:0000313" key="5">
    <source>
        <dbReference type="Proteomes" id="UP000822476"/>
    </source>
</evidence>
<dbReference type="InterPro" id="IPR046371">
    <property type="entry name" value="Bcl-2_BH1-3"/>
</dbReference>
<dbReference type="GO" id="GO:0051400">
    <property type="term" value="F:BH domain binding"/>
    <property type="evidence" value="ECO:0007669"/>
    <property type="project" value="TreeGrafter"/>
</dbReference>
<proteinExistence type="inferred from homology"/>
<dbReference type="EMBL" id="JTDE01006246">
    <property type="protein sequence ID" value="KAF7244777.1"/>
    <property type="molecule type" value="Genomic_DNA"/>
</dbReference>
<dbReference type="Gene3D" id="1.10.437.10">
    <property type="entry name" value="Blc2-like"/>
    <property type="match status" value="1"/>
</dbReference>
<sequence length="190" mass="22103">MPDMQTIFVEGELESDSNIYNSICPLDSMPTKEVLRWLIVDYVYYRICRKGYNGITLFEHERGQTNNYRVMELVLRRLVERAEELEAKLKPRFENRNALLLSTPERAKLDFADTLQNIWADGLANWGRFLVYITFTAVYCISCLDCGMVLIIKTLVEHAVEDLDTKMGKWLLAHGGWRGLLHAVREVRLN</sequence>
<comment type="similarity">
    <text evidence="1">Belongs to the Bcl-2 family.</text>
</comment>
<gene>
    <name evidence="4" type="ORF">EG68_10485</name>
</gene>
<comment type="caution">
    <text evidence="4">The sequence shown here is derived from an EMBL/GenBank/DDBJ whole genome shotgun (WGS) entry which is preliminary data.</text>
</comment>
<keyword evidence="5" id="KW-1185">Reference proteome</keyword>
<dbReference type="GO" id="GO:0008630">
    <property type="term" value="P:intrinsic apoptotic signaling pathway in response to DNA damage"/>
    <property type="evidence" value="ECO:0007669"/>
    <property type="project" value="TreeGrafter"/>
</dbReference>
<evidence type="ECO:0000256" key="1">
    <source>
        <dbReference type="ARBA" id="ARBA00009458"/>
    </source>
</evidence>
<accession>A0A8S9YGB9</accession>
<dbReference type="GO" id="GO:0005741">
    <property type="term" value="C:mitochondrial outer membrane"/>
    <property type="evidence" value="ECO:0007669"/>
    <property type="project" value="TreeGrafter"/>
</dbReference>
<dbReference type="Proteomes" id="UP000822476">
    <property type="component" value="Unassembled WGS sequence"/>
</dbReference>
<feature type="domain" description="Bcl-2 Bcl-2 homology region 1-3" evidence="3">
    <location>
        <begin position="82"/>
        <end position="177"/>
    </location>
</feature>
<dbReference type="PROSITE" id="PS50062">
    <property type="entry name" value="BCL2_FAMILY"/>
    <property type="match status" value="1"/>
</dbReference>